<dbReference type="PANTHER" id="PTHR23266">
    <property type="entry name" value="IMMUNOGLOBULIN HEAVY CHAIN"/>
    <property type="match status" value="1"/>
</dbReference>
<dbReference type="Ensembl" id="ENSAMXT00000046558.1">
    <property type="protein sequence ID" value="ENSAMXP00000033450.1"/>
    <property type="gene ID" value="ENSAMXG00000033949.1"/>
</dbReference>
<dbReference type="InterPro" id="IPR007110">
    <property type="entry name" value="Ig-like_dom"/>
</dbReference>
<dbReference type="Proteomes" id="UP000018467">
    <property type="component" value="Unassembled WGS sequence"/>
</dbReference>
<reference evidence="7" key="2">
    <citation type="journal article" date="2014" name="Nat. Commun.">
        <title>The cavefish genome reveals candidate genes for eye loss.</title>
        <authorList>
            <person name="McGaugh S.E."/>
            <person name="Gross J.B."/>
            <person name="Aken B."/>
            <person name="Blin M."/>
            <person name="Borowsky R."/>
            <person name="Chalopin D."/>
            <person name="Hinaux H."/>
            <person name="Jeffery W.R."/>
            <person name="Keene A."/>
            <person name="Ma L."/>
            <person name="Minx P."/>
            <person name="Murphy D."/>
            <person name="O'Quin K.E."/>
            <person name="Retaux S."/>
            <person name="Rohner N."/>
            <person name="Searle S.M."/>
            <person name="Stahl B.A."/>
            <person name="Tabin C."/>
            <person name="Volff J.N."/>
            <person name="Yoshizawa M."/>
            <person name="Warren W.C."/>
        </authorList>
    </citation>
    <scope>NUCLEOTIDE SEQUENCE [LARGE SCALE GENOMIC DNA]</scope>
    <source>
        <strain evidence="7">female</strain>
    </source>
</reference>
<reference evidence="7" key="1">
    <citation type="submission" date="2013-03" db="EMBL/GenBank/DDBJ databases">
        <authorList>
            <person name="Jeffery W."/>
            <person name="Warren W."/>
            <person name="Wilson R.K."/>
        </authorList>
    </citation>
    <scope>NUCLEOTIDE SEQUENCE</scope>
    <source>
        <strain evidence="7">female</strain>
    </source>
</reference>
<feature type="chain" id="PRO_5017305163" evidence="4">
    <location>
        <begin position="18"/>
        <end position="157"/>
    </location>
</feature>
<keyword evidence="7" id="KW-1185">Reference proteome</keyword>
<reference evidence="6" key="3">
    <citation type="submission" date="2025-08" db="UniProtKB">
        <authorList>
            <consortium name="Ensembl"/>
        </authorList>
    </citation>
    <scope>IDENTIFICATION</scope>
</reference>
<dbReference type="SUPFAM" id="SSF48726">
    <property type="entry name" value="Immunoglobulin"/>
    <property type="match status" value="1"/>
</dbReference>
<dbReference type="SMART" id="SM00406">
    <property type="entry name" value="IGv"/>
    <property type="match status" value="1"/>
</dbReference>
<dbReference type="GO" id="GO:0019814">
    <property type="term" value="C:immunoglobulin complex"/>
    <property type="evidence" value="ECO:0007669"/>
    <property type="project" value="UniProtKB-KW"/>
</dbReference>
<sequence>MSWTFLLLFASLPYVHSISLTSSPAQVKPPGESVRLSCQISGYSLTDYGTVWIRQRPGKGLEWIGIIWGGGKIDSGASFKSRFTISRDTSSNVLFLDISRLESGDTAVYYCAKTATAVQLSVSTVQKHTHTHTHTHTRSSVSFLHAECTTSQITLLV</sequence>
<dbReference type="Gene3D" id="2.60.40.10">
    <property type="entry name" value="Immunoglobulins"/>
    <property type="match status" value="1"/>
</dbReference>
<evidence type="ECO:0000313" key="7">
    <source>
        <dbReference type="Proteomes" id="UP000018467"/>
    </source>
</evidence>
<accession>A0A3B1IV57</accession>
<dbReference type="InterPro" id="IPR036179">
    <property type="entry name" value="Ig-like_dom_sf"/>
</dbReference>
<dbReference type="SMART" id="SM00409">
    <property type="entry name" value="IG"/>
    <property type="match status" value="1"/>
</dbReference>
<keyword evidence="4" id="KW-0732">Signal</keyword>
<dbReference type="InterPro" id="IPR013783">
    <property type="entry name" value="Ig-like_fold"/>
</dbReference>
<reference evidence="6" key="4">
    <citation type="submission" date="2025-09" db="UniProtKB">
        <authorList>
            <consortium name="Ensembl"/>
        </authorList>
    </citation>
    <scope>IDENTIFICATION</scope>
</reference>
<evidence type="ECO:0000256" key="4">
    <source>
        <dbReference type="SAM" id="SignalP"/>
    </source>
</evidence>
<dbReference type="GO" id="GO:0002250">
    <property type="term" value="P:adaptive immune response"/>
    <property type="evidence" value="ECO:0007669"/>
    <property type="project" value="UniProtKB-KW"/>
</dbReference>
<evidence type="ECO:0000313" key="6">
    <source>
        <dbReference type="Ensembl" id="ENSAMXP00000033450.1"/>
    </source>
</evidence>
<protein>
    <submittedName>
        <fullName evidence="6">Immunoglobulin heavy variable 13-2</fullName>
    </submittedName>
</protein>
<evidence type="ECO:0000256" key="2">
    <source>
        <dbReference type="ARBA" id="ARBA00023130"/>
    </source>
</evidence>
<dbReference type="GeneTree" id="ENSGT01150000286938"/>
<dbReference type="PROSITE" id="PS50835">
    <property type="entry name" value="IG_LIKE"/>
    <property type="match status" value="1"/>
</dbReference>
<keyword evidence="2" id="KW-1064">Adaptive immunity</keyword>
<evidence type="ECO:0000256" key="3">
    <source>
        <dbReference type="ARBA" id="ARBA00043265"/>
    </source>
</evidence>
<dbReference type="Pfam" id="PF07686">
    <property type="entry name" value="V-set"/>
    <property type="match status" value="1"/>
</dbReference>
<dbReference type="InterPro" id="IPR050199">
    <property type="entry name" value="IgHV"/>
</dbReference>
<dbReference type="InterPro" id="IPR003599">
    <property type="entry name" value="Ig_sub"/>
</dbReference>
<keyword evidence="1" id="KW-0391">Immunity</keyword>
<dbReference type="STRING" id="7994.ENSAMXP00000033450"/>
<dbReference type="Bgee" id="ENSAMXG00000033949">
    <property type="expression patterns" value="Expressed in head kidney and 2 other cell types or tissues"/>
</dbReference>
<evidence type="ECO:0000259" key="5">
    <source>
        <dbReference type="PROSITE" id="PS50835"/>
    </source>
</evidence>
<dbReference type="GO" id="GO:0005576">
    <property type="term" value="C:extracellular region"/>
    <property type="evidence" value="ECO:0007669"/>
    <property type="project" value="UniProtKB-ARBA"/>
</dbReference>
<evidence type="ECO:0000256" key="1">
    <source>
        <dbReference type="ARBA" id="ARBA00022859"/>
    </source>
</evidence>
<dbReference type="FunFam" id="2.60.40.10:FF:001878">
    <property type="entry name" value="Immunoglobulin heavy variable 1-4"/>
    <property type="match status" value="1"/>
</dbReference>
<dbReference type="AlphaFoldDB" id="A0A3B1IV57"/>
<organism evidence="6 7">
    <name type="scientific">Astyanax mexicanus</name>
    <name type="common">Blind cave fish</name>
    <name type="synonym">Astyanax fasciatus mexicanus</name>
    <dbReference type="NCBI Taxonomy" id="7994"/>
    <lineage>
        <taxon>Eukaryota</taxon>
        <taxon>Metazoa</taxon>
        <taxon>Chordata</taxon>
        <taxon>Craniata</taxon>
        <taxon>Vertebrata</taxon>
        <taxon>Euteleostomi</taxon>
        <taxon>Actinopterygii</taxon>
        <taxon>Neopterygii</taxon>
        <taxon>Teleostei</taxon>
        <taxon>Ostariophysi</taxon>
        <taxon>Characiformes</taxon>
        <taxon>Characoidei</taxon>
        <taxon>Acestrorhamphidae</taxon>
        <taxon>Acestrorhamphinae</taxon>
        <taxon>Astyanax</taxon>
    </lineage>
</organism>
<dbReference type="InterPro" id="IPR013106">
    <property type="entry name" value="Ig_V-set"/>
</dbReference>
<name>A0A3B1IV57_ASTMX</name>
<keyword evidence="3" id="KW-1280">Immunoglobulin</keyword>
<feature type="signal peptide" evidence="4">
    <location>
        <begin position="1"/>
        <end position="17"/>
    </location>
</feature>
<proteinExistence type="predicted"/>
<dbReference type="InParanoid" id="A0A3B1IV57"/>
<feature type="domain" description="Ig-like" evidence="5">
    <location>
        <begin position="13"/>
        <end position="123"/>
    </location>
</feature>